<reference evidence="1 2" key="1">
    <citation type="submission" date="2016-10" db="EMBL/GenBank/DDBJ databases">
        <authorList>
            <person name="de Groot N.N."/>
        </authorList>
    </citation>
    <scope>NUCLEOTIDE SEQUENCE [LARGE SCALE GENOMIC DNA]</scope>
    <source>
        <strain evidence="1 2">CGMCC 1.12097</strain>
    </source>
</reference>
<gene>
    <name evidence="1" type="ORF">SAMN02927914_04768</name>
</gene>
<organism evidence="1 2">
    <name type="scientific">Mesorhizobium qingshengii</name>
    <dbReference type="NCBI Taxonomy" id="1165689"/>
    <lineage>
        <taxon>Bacteria</taxon>
        <taxon>Pseudomonadati</taxon>
        <taxon>Pseudomonadota</taxon>
        <taxon>Alphaproteobacteria</taxon>
        <taxon>Hyphomicrobiales</taxon>
        <taxon>Phyllobacteriaceae</taxon>
        <taxon>Mesorhizobium</taxon>
    </lineage>
</organism>
<dbReference type="AlphaFoldDB" id="A0A1G5ZDF2"/>
<dbReference type="RefSeq" id="WP_091583045.1">
    <property type="nucleotide sequence ID" value="NZ_FMXM01000017.1"/>
</dbReference>
<name>A0A1G5ZDF2_9HYPH</name>
<sequence length="236" mass="24021">MATAPKYNIIGANQSNASWDGSPTTLAYRESATMPQTTNGSMVLAYQNTASLNNAGKLALTSGGSQPTFLVAPALLSQPSILVNNWQANNLNVTNVSVAAATPIWIEAFGPGLPGQKPVALAINTALTLKPGGIAQGTSTPNWMQLTLGTNTGQLIIVALVGGPQDATGNNAYAIALNSPAGNTGPGTGTPAPQGYYATTGGNNYSFEFNWGSSVVYVANMSPSTASSLTAELLSL</sequence>
<dbReference type="OrthoDB" id="8067606at2"/>
<accession>A0A1G5ZDF2</accession>
<dbReference type="STRING" id="1165689.SAMN02927914_04768"/>
<dbReference type="Proteomes" id="UP000198588">
    <property type="component" value="Unassembled WGS sequence"/>
</dbReference>
<dbReference type="EMBL" id="FMXM01000017">
    <property type="protein sequence ID" value="SDA92596.1"/>
    <property type="molecule type" value="Genomic_DNA"/>
</dbReference>
<evidence type="ECO:0000313" key="2">
    <source>
        <dbReference type="Proteomes" id="UP000198588"/>
    </source>
</evidence>
<proteinExistence type="predicted"/>
<protein>
    <submittedName>
        <fullName evidence="1">Uncharacterized protein</fullName>
    </submittedName>
</protein>
<evidence type="ECO:0000313" key="1">
    <source>
        <dbReference type="EMBL" id="SDA92596.1"/>
    </source>
</evidence>